<protein>
    <submittedName>
        <fullName evidence="2">1576_t:CDS:1</fullName>
    </submittedName>
</protein>
<evidence type="ECO:0000313" key="3">
    <source>
        <dbReference type="Proteomes" id="UP000789570"/>
    </source>
</evidence>
<dbReference type="OrthoDB" id="2471302at2759"/>
<comment type="caution">
    <text evidence="2">The sequence shown here is derived from an EMBL/GenBank/DDBJ whole genome shotgun (WGS) entry which is preliminary data.</text>
</comment>
<dbReference type="Pfam" id="PF01498">
    <property type="entry name" value="HTH_Tnp_Tc3_2"/>
    <property type="match status" value="1"/>
</dbReference>
<dbReference type="GO" id="GO:0003677">
    <property type="term" value="F:DNA binding"/>
    <property type="evidence" value="ECO:0007669"/>
    <property type="project" value="InterPro"/>
</dbReference>
<feature type="non-terminal residue" evidence="2">
    <location>
        <position position="1"/>
    </location>
</feature>
<dbReference type="Proteomes" id="UP000789570">
    <property type="component" value="Unassembled WGS sequence"/>
</dbReference>
<reference evidence="2" key="1">
    <citation type="submission" date="2021-06" db="EMBL/GenBank/DDBJ databases">
        <authorList>
            <person name="Kallberg Y."/>
            <person name="Tangrot J."/>
            <person name="Rosling A."/>
        </authorList>
    </citation>
    <scope>NUCLEOTIDE SEQUENCE</scope>
    <source>
        <strain evidence="2">UK204</strain>
    </source>
</reference>
<organism evidence="2 3">
    <name type="scientific">Funneliformis caledonium</name>
    <dbReference type="NCBI Taxonomy" id="1117310"/>
    <lineage>
        <taxon>Eukaryota</taxon>
        <taxon>Fungi</taxon>
        <taxon>Fungi incertae sedis</taxon>
        <taxon>Mucoromycota</taxon>
        <taxon>Glomeromycotina</taxon>
        <taxon>Glomeromycetes</taxon>
        <taxon>Glomerales</taxon>
        <taxon>Glomeraceae</taxon>
        <taxon>Funneliformis</taxon>
    </lineage>
</organism>
<sequence length="69" mass="8370">NKYYTCTELANILNENYTNLNVTDWTVLNELNNLNYFSTVPKTIPLLTDQQKQHRVEFAMKYRRQNWNK</sequence>
<dbReference type="GO" id="GO:0015074">
    <property type="term" value="P:DNA integration"/>
    <property type="evidence" value="ECO:0007669"/>
    <property type="project" value="InterPro"/>
</dbReference>
<feature type="domain" description="Transposase Tc1-like" evidence="1">
    <location>
        <begin position="4"/>
        <end position="63"/>
    </location>
</feature>
<feature type="non-terminal residue" evidence="2">
    <location>
        <position position="69"/>
    </location>
</feature>
<gene>
    <name evidence="2" type="ORF">FCALED_LOCUS16472</name>
</gene>
<dbReference type="AlphaFoldDB" id="A0A9N9IYJ3"/>
<dbReference type="EMBL" id="CAJVPQ010019377">
    <property type="protein sequence ID" value="CAG8753825.1"/>
    <property type="molecule type" value="Genomic_DNA"/>
</dbReference>
<accession>A0A9N9IYJ3</accession>
<name>A0A9N9IYJ3_9GLOM</name>
<evidence type="ECO:0000313" key="2">
    <source>
        <dbReference type="EMBL" id="CAG8753825.1"/>
    </source>
</evidence>
<dbReference type="InterPro" id="IPR002492">
    <property type="entry name" value="Transposase_Tc1-like"/>
</dbReference>
<keyword evidence="3" id="KW-1185">Reference proteome</keyword>
<proteinExistence type="predicted"/>
<evidence type="ECO:0000259" key="1">
    <source>
        <dbReference type="Pfam" id="PF01498"/>
    </source>
</evidence>
<dbReference type="GO" id="GO:0006313">
    <property type="term" value="P:DNA transposition"/>
    <property type="evidence" value="ECO:0007669"/>
    <property type="project" value="InterPro"/>
</dbReference>